<proteinExistence type="predicted"/>
<dbReference type="GeneID" id="4700087"/>
<dbReference type="VEuPathDB" id="FungiDB:ACLA_080270"/>
<evidence type="ECO:0000313" key="2">
    <source>
        <dbReference type="Proteomes" id="UP000006701"/>
    </source>
</evidence>
<organism evidence="1 2">
    <name type="scientific">Aspergillus clavatus (strain ATCC 1007 / CBS 513.65 / DSM 816 / NCTC 3887 / NRRL 1 / QM 1276 / 107)</name>
    <dbReference type="NCBI Taxonomy" id="344612"/>
    <lineage>
        <taxon>Eukaryota</taxon>
        <taxon>Fungi</taxon>
        <taxon>Dikarya</taxon>
        <taxon>Ascomycota</taxon>
        <taxon>Pezizomycotina</taxon>
        <taxon>Eurotiomycetes</taxon>
        <taxon>Eurotiomycetidae</taxon>
        <taxon>Eurotiales</taxon>
        <taxon>Aspergillaceae</taxon>
        <taxon>Aspergillus</taxon>
        <taxon>Aspergillus subgen. Fumigati</taxon>
    </lineage>
</organism>
<dbReference type="EMBL" id="DS027060">
    <property type="protein sequence ID" value="EAW06343.1"/>
    <property type="molecule type" value="Genomic_DNA"/>
</dbReference>
<protein>
    <submittedName>
        <fullName evidence="1">Uncharacterized protein</fullName>
    </submittedName>
</protein>
<reference evidence="1 2" key="1">
    <citation type="journal article" date="2008" name="PLoS Genet.">
        <title>Genomic islands in the pathogenic filamentous fungus Aspergillus fumigatus.</title>
        <authorList>
            <person name="Fedorova N.D."/>
            <person name="Khaldi N."/>
            <person name="Joardar V.S."/>
            <person name="Maiti R."/>
            <person name="Amedeo P."/>
            <person name="Anderson M.J."/>
            <person name="Crabtree J."/>
            <person name="Silva J.C."/>
            <person name="Badger J.H."/>
            <person name="Albarraq A."/>
            <person name="Angiuoli S."/>
            <person name="Bussey H."/>
            <person name="Bowyer P."/>
            <person name="Cotty P.J."/>
            <person name="Dyer P.S."/>
            <person name="Egan A."/>
            <person name="Galens K."/>
            <person name="Fraser-Liggett C.M."/>
            <person name="Haas B.J."/>
            <person name="Inman J.M."/>
            <person name="Kent R."/>
            <person name="Lemieux S."/>
            <person name="Malavazi I."/>
            <person name="Orvis J."/>
            <person name="Roemer T."/>
            <person name="Ronning C.M."/>
            <person name="Sundaram J.P."/>
            <person name="Sutton G."/>
            <person name="Turner G."/>
            <person name="Venter J.C."/>
            <person name="White O.R."/>
            <person name="Whitty B.R."/>
            <person name="Youngman P."/>
            <person name="Wolfe K.H."/>
            <person name="Goldman G.H."/>
            <person name="Wortman J.R."/>
            <person name="Jiang B."/>
            <person name="Denning D.W."/>
            <person name="Nierman W.C."/>
        </authorList>
    </citation>
    <scope>NUCLEOTIDE SEQUENCE [LARGE SCALE GENOMIC DNA]</scope>
    <source>
        <strain evidence="2">ATCC 1007 / CBS 513.65 / DSM 816 / NCTC 3887 / NRRL 1</strain>
    </source>
</reference>
<dbReference type="AlphaFoldDB" id="A1CSQ6"/>
<name>A1CSQ6_ASPCL</name>
<evidence type="ECO:0000313" key="1">
    <source>
        <dbReference type="EMBL" id="EAW06343.1"/>
    </source>
</evidence>
<keyword evidence="2" id="KW-1185">Reference proteome</keyword>
<dbReference type="Proteomes" id="UP000006701">
    <property type="component" value="Unassembled WGS sequence"/>
</dbReference>
<sequence>MDSETRTWTDYFFSNYQPSFDLTNSSFDPETFQQFQYKQRHWRLGRRLDERDFSYREQPPALVRRLYAKTREGTVKYAAKTCITKIKQGCNFAEFPRHDTLSIWSEANWILS</sequence>
<accession>A1CSQ6</accession>
<dbReference type="RefSeq" id="XP_001267769.1">
    <property type="nucleotide sequence ID" value="XM_001267768.1"/>
</dbReference>
<dbReference type="HOGENOM" id="CLU_2145287_0_0_1"/>
<gene>
    <name evidence="1" type="ORF">ACLA_080270</name>
</gene>
<dbReference type="KEGG" id="act:ACLA_080270"/>